<dbReference type="SUPFAM" id="SSF109854">
    <property type="entry name" value="DinB/YfiT-like putative metalloenzymes"/>
    <property type="match status" value="1"/>
</dbReference>
<accession>A0AAU2VTJ9</accession>
<dbReference type="AlphaFoldDB" id="A0AAU2VTJ9"/>
<organism evidence="1">
    <name type="scientific">Streptomyces sp. NBC_00008</name>
    <dbReference type="NCBI Taxonomy" id="2903610"/>
    <lineage>
        <taxon>Bacteria</taxon>
        <taxon>Bacillati</taxon>
        <taxon>Actinomycetota</taxon>
        <taxon>Actinomycetes</taxon>
        <taxon>Kitasatosporales</taxon>
        <taxon>Streptomycetaceae</taxon>
        <taxon>Streptomyces</taxon>
    </lineage>
</organism>
<dbReference type="Gene3D" id="1.20.120.450">
    <property type="entry name" value="dinb family like domain"/>
    <property type="match status" value="1"/>
</dbReference>
<name>A0AAU2VTJ9_9ACTN</name>
<dbReference type="Pfam" id="PF04978">
    <property type="entry name" value="MST"/>
    <property type="match status" value="1"/>
</dbReference>
<sequence>MATDQFSISNERDALCGFLDKQRAGLLRKIEGVSDADARLTPTVSSLSLMGLLKHSALWERRWFQVIVAGRVLPGEWPETAEEGSLDEDFRVDERDTVKHWTAYFEEQAAISREIAAALPLDTPCAHADLSDRNLRWVLHHMIEETARHAGHADIIRETIDGRTGIY</sequence>
<dbReference type="InterPro" id="IPR007061">
    <property type="entry name" value="MST-like"/>
</dbReference>
<proteinExistence type="predicted"/>
<protein>
    <submittedName>
        <fullName evidence="1">DinB family protein</fullName>
    </submittedName>
</protein>
<dbReference type="EMBL" id="CP108313">
    <property type="protein sequence ID" value="WTW70405.1"/>
    <property type="molecule type" value="Genomic_DNA"/>
</dbReference>
<reference evidence="1" key="1">
    <citation type="submission" date="2022-10" db="EMBL/GenBank/DDBJ databases">
        <title>The complete genomes of actinobacterial strains from the NBC collection.</title>
        <authorList>
            <person name="Joergensen T.S."/>
            <person name="Alvarez Arevalo M."/>
            <person name="Sterndorff E.B."/>
            <person name="Faurdal D."/>
            <person name="Vuksanovic O."/>
            <person name="Mourched A.-S."/>
            <person name="Charusanti P."/>
            <person name="Shaw S."/>
            <person name="Blin K."/>
            <person name="Weber T."/>
        </authorList>
    </citation>
    <scope>NUCLEOTIDE SEQUENCE</scope>
    <source>
        <strain evidence="1">NBC_00008</strain>
    </source>
</reference>
<dbReference type="InterPro" id="IPR034660">
    <property type="entry name" value="DinB/YfiT-like"/>
</dbReference>
<evidence type="ECO:0000313" key="1">
    <source>
        <dbReference type="EMBL" id="WTW70405.1"/>
    </source>
</evidence>
<gene>
    <name evidence="1" type="ORF">OG398_20125</name>
</gene>